<dbReference type="PROSITE" id="PS50801">
    <property type="entry name" value="STAS"/>
    <property type="match status" value="1"/>
</dbReference>
<dbReference type="Gene3D" id="3.30.750.24">
    <property type="entry name" value="STAS domain"/>
    <property type="match status" value="1"/>
</dbReference>
<gene>
    <name evidence="5" type="ORF">GCM10009716_19770</name>
</gene>
<comment type="caution">
    <text evidence="5">The sequence shown here is derived from an EMBL/GenBank/DDBJ whole genome shotgun (WGS) entry which is preliminary data.</text>
</comment>
<dbReference type="InterPro" id="IPR002645">
    <property type="entry name" value="STAS_dom"/>
</dbReference>
<name>A0ABP5AI63_9ACTN</name>
<sequence length="146" mass="15108">MADDSAPLPLQHSIRTDGSTVLVAPAGEVDIQTGQPLSATLDVLTAGFRPDLVLDLRQVTFIDCGGLSLLVRARMRALNRGGRLRLVISSPFVLRVLRLAGLAEAFEVLARLPESRTPAGAAGGVMAPAAEPAAAGPRPGRVLAPA</sequence>
<organism evidence="5 6">
    <name type="scientific">Streptomyces sodiiphilus</name>
    <dbReference type="NCBI Taxonomy" id="226217"/>
    <lineage>
        <taxon>Bacteria</taxon>
        <taxon>Bacillati</taxon>
        <taxon>Actinomycetota</taxon>
        <taxon>Actinomycetes</taxon>
        <taxon>Kitasatosporales</taxon>
        <taxon>Streptomycetaceae</taxon>
        <taxon>Streptomyces</taxon>
    </lineage>
</organism>
<reference evidence="6" key="1">
    <citation type="journal article" date="2019" name="Int. J. Syst. Evol. Microbiol.">
        <title>The Global Catalogue of Microorganisms (GCM) 10K type strain sequencing project: providing services to taxonomists for standard genome sequencing and annotation.</title>
        <authorList>
            <consortium name="The Broad Institute Genomics Platform"/>
            <consortium name="The Broad Institute Genome Sequencing Center for Infectious Disease"/>
            <person name="Wu L."/>
            <person name="Ma J."/>
        </authorList>
    </citation>
    <scope>NUCLEOTIDE SEQUENCE [LARGE SCALE GENOMIC DNA]</scope>
    <source>
        <strain evidence="6">JCM 13581</strain>
    </source>
</reference>
<protein>
    <recommendedName>
        <fullName evidence="2">Anti-sigma factor antagonist</fullName>
    </recommendedName>
</protein>
<dbReference type="CDD" id="cd07043">
    <property type="entry name" value="STAS_anti-anti-sigma_factors"/>
    <property type="match status" value="1"/>
</dbReference>
<evidence type="ECO:0000256" key="2">
    <source>
        <dbReference type="RuleBase" id="RU003749"/>
    </source>
</evidence>
<dbReference type="EMBL" id="BAAAMJ010000016">
    <property type="protein sequence ID" value="GAA1909941.1"/>
    <property type="molecule type" value="Genomic_DNA"/>
</dbReference>
<dbReference type="PANTHER" id="PTHR33495">
    <property type="entry name" value="ANTI-SIGMA FACTOR ANTAGONIST TM_1081-RELATED-RELATED"/>
    <property type="match status" value="1"/>
</dbReference>
<feature type="domain" description="STAS" evidence="4">
    <location>
        <begin position="10"/>
        <end position="119"/>
    </location>
</feature>
<evidence type="ECO:0000313" key="6">
    <source>
        <dbReference type="Proteomes" id="UP001501303"/>
    </source>
</evidence>
<dbReference type="PANTHER" id="PTHR33495:SF2">
    <property type="entry name" value="ANTI-SIGMA FACTOR ANTAGONIST TM_1081-RELATED"/>
    <property type="match status" value="1"/>
</dbReference>
<comment type="similarity">
    <text evidence="1 2">Belongs to the anti-sigma-factor antagonist family.</text>
</comment>
<proteinExistence type="inferred from homology"/>
<feature type="region of interest" description="Disordered" evidence="3">
    <location>
        <begin position="120"/>
        <end position="146"/>
    </location>
</feature>
<evidence type="ECO:0000256" key="3">
    <source>
        <dbReference type="SAM" id="MobiDB-lite"/>
    </source>
</evidence>
<dbReference type="InterPro" id="IPR036513">
    <property type="entry name" value="STAS_dom_sf"/>
</dbReference>
<dbReference type="InterPro" id="IPR003658">
    <property type="entry name" value="Anti-sigma_ant"/>
</dbReference>
<evidence type="ECO:0000313" key="5">
    <source>
        <dbReference type="EMBL" id="GAA1909941.1"/>
    </source>
</evidence>
<dbReference type="Pfam" id="PF13466">
    <property type="entry name" value="STAS_2"/>
    <property type="match status" value="1"/>
</dbReference>
<dbReference type="NCBIfam" id="TIGR00377">
    <property type="entry name" value="ant_ant_sig"/>
    <property type="match status" value="1"/>
</dbReference>
<accession>A0ABP5AI63</accession>
<evidence type="ECO:0000256" key="1">
    <source>
        <dbReference type="ARBA" id="ARBA00009013"/>
    </source>
</evidence>
<dbReference type="Proteomes" id="UP001501303">
    <property type="component" value="Unassembled WGS sequence"/>
</dbReference>
<keyword evidence="6" id="KW-1185">Reference proteome</keyword>
<dbReference type="RefSeq" id="WP_344260537.1">
    <property type="nucleotide sequence ID" value="NZ_BAAAMJ010000016.1"/>
</dbReference>
<dbReference type="SUPFAM" id="SSF52091">
    <property type="entry name" value="SpoIIaa-like"/>
    <property type="match status" value="1"/>
</dbReference>
<evidence type="ECO:0000259" key="4">
    <source>
        <dbReference type="PROSITE" id="PS50801"/>
    </source>
</evidence>
<dbReference type="InterPro" id="IPR058548">
    <property type="entry name" value="MlaB-like_STAS"/>
</dbReference>